<evidence type="ECO:0000313" key="2">
    <source>
        <dbReference type="Proteomes" id="UP000018888"/>
    </source>
</evidence>
<dbReference type="InterPro" id="IPR053216">
    <property type="entry name" value="Appressorial_penetr-assoc"/>
</dbReference>
<proteinExistence type="predicted"/>
<dbReference type="Proteomes" id="UP000018888">
    <property type="component" value="Unassembled WGS sequence"/>
</dbReference>
<dbReference type="PANTHER" id="PTHR34587:SF2">
    <property type="entry name" value="G-PROTEIN COUPLED RECEPTORS FAMILY 1 PROFILE DOMAIN-CONTAINING PROTEIN"/>
    <property type="match status" value="1"/>
</dbReference>
<reference evidence="1 2" key="1">
    <citation type="journal article" date="2013" name="Proc. Natl. Acad. Sci. U.S.A.">
        <title>Genome of an arbuscular mycorrhizal fungus provides insight into the oldest plant symbiosis.</title>
        <authorList>
            <person name="Tisserant E."/>
            <person name="Malbreil M."/>
            <person name="Kuo A."/>
            <person name="Kohler A."/>
            <person name="Symeonidi A."/>
            <person name="Balestrini R."/>
            <person name="Charron P."/>
            <person name="Duensing N."/>
            <person name="Frei Dit Frey N."/>
            <person name="Gianinazzi-Pearson V."/>
            <person name="Gilbert L.B."/>
            <person name="Handa Y."/>
            <person name="Herr J.R."/>
            <person name="Hijri M."/>
            <person name="Koul R."/>
            <person name="Kawaguchi M."/>
            <person name="Krajinski F."/>
            <person name="Lammers P.J."/>
            <person name="Masclaux F.G."/>
            <person name="Murat C."/>
            <person name="Morin E."/>
            <person name="Ndikumana S."/>
            <person name="Pagni M."/>
            <person name="Petitpierre D."/>
            <person name="Requena N."/>
            <person name="Rosikiewicz P."/>
            <person name="Riley R."/>
            <person name="Saito K."/>
            <person name="San Clemente H."/>
            <person name="Shapiro H."/>
            <person name="van Tuinen D."/>
            <person name="Becard G."/>
            <person name="Bonfante P."/>
            <person name="Paszkowski U."/>
            <person name="Shachar-Hill Y.Y."/>
            <person name="Tuskan G.A."/>
            <person name="Young P.W."/>
            <person name="Sanders I.R."/>
            <person name="Henrissat B."/>
            <person name="Rensing S.A."/>
            <person name="Grigoriev I.V."/>
            <person name="Corradi N."/>
            <person name="Roux C."/>
            <person name="Martin F."/>
        </authorList>
    </citation>
    <scope>NUCLEOTIDE SEQUENCE [LARGE SCALE GENOMIC DNA]</scope>
    <source>
        <strain evidence="1 2">DAOM 197198</strain>
    </source>
</reference>
<comment type="caution">
    <text evidence="1">The sequence shown here is derived from an EMBL/GenBank/DDBJ whole genome shotgun (WGS) entry which is preliminary data.</text>
</comment>
<evidence type="ECO:0000313" key="1">
    <source>
        <dbReference type="EMBL" id="POG59786.1"/>
    </source>
</evidence>
<dbReference type="VEuPathDB" id="FungiDB:RhiirFUN_004925"/>
<organism evidence="1 2">
    <name type="scientific">Rhizophagus irregularis (strain DAOM 181602 / DAOM 197198 / MUCL 43194)</name>
    <name type="common">Arbuscular mycorrhizal fungus</name>
    <name type="synonym">Glomus intraradices</name>
    <dbReference type="NCBI Taxonomy" id="747089"/>
    <lineage>
        <taxon>Eukaryota</taxon>
        <taxon>Fungi</taxon>
        <taxon>Fungi incertae sedis</taxon>
        <taxon>Mucoromycota</taxon>
        <taxon>Glomeromycotina</taxon>
        <taxon>Glomeromycetes</taxon>
        <taxon>Glomerales</taxon>
        <taxon>Glomeraceae</taxon>
        <taxon>Rhizophagus</taxon>
    </lineage>
</organism>
<sequence length="149" mass="16590">MGEIPSVDNMISTLIIKPADGSTIEAKKKFRIDTITDNLISGFFSDPVKEYYVKPQQLKNGKILGHSHIIVQKLDDNRRKPLNPKVFAFFKGLDQPAKNGILGVDINDGLPAGDYRICTIVSSFTHQPVIMPIAQRGAQDDCIRIKVRN</sequence>
<dbReference type="EMBL" id="AUPC02000429">
    <property type="protein sequence ID" value="POG59786.1"/>
    <property type="molecule type" value="Genomic_DNA"/>
</dbReference>
<dbReference type="PANTHER" id="PTHR34587">
    <property type="entry name" value="VWFA DOMAIN-CONTAINING PROTEIN"/>
    <property type="match status" value="1"/>
</dbReference>
<dbReference type="AlphaFoldDB" id="A0A2P4P316"/>
<accession>A0A2P4P316</accession>
<keyword evidence="2" id="KW-1185">Reference proteome</keyword>
<gene>
    <name evidence="1" type="ORF">GLOIN_2v1719273</name>
</gene>
<name>A0A2P4P316_RHIID</name>
<protein>
    <submittedName>
        <fullName evidence="1">Uncharacterized protein</fullName>
    </submittedName>
</protein>
<reference evidence="1 2" key="2">
    <citation type="journal article" date="2018" name="New Phytol.">
        <title>High intraspecific genome diversity in the model arbuscular mycorrhizal symbiont Rhizophagus irregularis.</title>
        <authorList>
            <person name="Chen E.C.H."/>
            <person name="Morin E."/>
            <person name="Beaudet D."/>
            <person name="Noel J."/>
            <person name="Yildirir G."/>
            <person name="Ndikumana S."/>
            <person name="Charron P."/>
            <person name="St-Onge C."/>
            <person name="Giorgi J."/>
            <person name="Kruger M."/>
            <person name="Marton T."/>
            <person name="Ropars J."/>
            <person name="Grigoriev I.V."/>
            <person name="Hainaut M."/>
            <person name="Henrissat B."/>
            <person name="Roux C."/>
            <person name="Martin F."/>
            <person name="Corradi N."/>
        </authorList>
    </citation>
    <scope>NUCLEOTIDE SEQUENCE [LARGE SCALE GENOMIC DNA]</scope>
    <source>
        <strain evidence="1 2">DAOM 197198</strain>
    </source>
</reference>